<evidence type="ECO:0000313" key="1">
    <source>
        <dbReference type="EMBL" id="EXJ73260.1"/>
    </source>
</evidence>
<comment type="caution">
    <text evidence="1">The sequence shown here is derived from an EMBL/GenBank/DDBJ whole genome shotgun (WGS) entry which is preliminary data.</text>
</comment>
<dbReference type="RefSeq" id="XP_007741823.1">
    <property type="nucleotide sequence ID" value="XM_007743633.1"/>
</dbReference>
<reference evidence="1 2" key="1">
    <citation type="submission" date="2013-03" db="EMBL/GenBank/DDBJ databases">
        <title>The Genome Sequence of Cladophialophora psammophila CBS 110553.</title>
        <authorList>
            <consortium name="The Broad Institute Genomics Platform"/>
            <person name="Cuomo C."/>
            <person name="de Hoog S."/>
            <person name="Gorbushina A."/>
            <person name="Walker B."/>
            <person name="Young S.K."/>
            <person name="Zeng Q."/>
            <person name="Gargeya S."/>
            <person name="Fitzgerald M."/>
            <person name="Haas B."/>
            <person name="Abouelleil A."/>
            <person name="Allen A.W."/>
            <person name="Alvarado L."/>
            <person name="Arachchi H.M."/>
            <person name="Berlin A.M."/>
            <person name="Chapman S.B."/>
            <person name="Gainer-Dewar J."/>
            <person name="Goldberg J."/>
            <person name="Griggs A."/>
            <person name="Gujja S."/>
            <person name="Hansen M."/>
            <person name="Howarth C."/>
            <person name="Imamovic A."/>
            <person name="Ireland A."/>
            <person name="Larimer J."/>
            <person name="McCowan C."/>
            <person name="Murphy C."/>
            <person name="Pearson M."/>
            <person name="Poon T.W."/>
            <person name="Priest M."/>
            <person name="Roberts A."/>
            <person name="Saif S."/>
            <person name="Shea T."/>
            <person name="Sisk P."/>
            <person name="Sykes S."/>
            <person name="Wortman J."/>
            <person name="Nusbaum C."/>
            <person name="Birren B."/>
        </authorList>
    </citation>
    <scope>NUCLEOTIDE SEQUENCE [LARGE SCALE GENOMIC DNA]</scope>
    <source>
        <strain evidence="1 2">CBS 110553</strain>
    </source>
</reference>
<protein>
    <submittedName>
        <fullName evidence="1">Uncharacterized protein</fullName>
    </submittedName>
</protein>
<dbReference type="AlphaFoldDB" id="W9X7E0"/>
<proteinExistence type="predicted"/>
<dbReference type="GeneID" id="19187750"/>
<gene>
    <name evidence="1" type="ORF">A1O5_03020</name>
</gene>
<sequence>MLLARDENGSDHYFMLELLGAELTDHKTGKKVPYIGFSEVRVKEFTNAPGNKKFQTFEWAGYHWTKQLIGNPLGEEYSATELKSIIQEYAREMPDYDTTRKEFDEDWAFLYLPPATVPE</sequence>
<name>W9X7E0_9EURO</name>
<dbReference type="EMBL" id="AMGX01000004">
    <property type="protein sequence ID" value="EXJ73260.1"/>
    <property type="molecule type" value="Genomic_DNA"/>
</dbReference>
<dbReference type="Proteomes" id="UP000019471">
    <property type="component" value="Unassembled WGS sequence"/>
</dbReference>
<dbReference type="HOGENOM" id="CLU_2061261_0_0_1"/>
<evidence type="ECO:0000313" key="2">
    <source>
        <dbReference type="Proteomes" id="UP000019471"/>
    </source>
</evidence>
<organism evidence="1 2">
    <name type="scientific">Cladophialophora psammophila CBS 110553</name>
    <dbReference type="NCBI Taxonomy" id="1182543"/>
    <lineage>
        <taxon>Eukaryota</taxon>
        <taxon>Fungi</taxon>
        <taxon>Dikarya</taxon>
        <taxon>Ascomycota</taxon>
        <taxon>Pezizomycotina</taxon>
        <taxon>Eurotiomycetes</taxon>
        <taxon>Chaetothyriomycetidae</taxon>
        <taxon>Chaetothyriales</taxon>
        <taxon>Herpotrichiellaceae</taxon>
        <taxon>Cladophialophora</taxon>
    </lineage>
</organism>
<keyword evidence="2" id="KW-1185">Reference proteome</keyword>
<accession>W9X7E0</accession>